<dbReference type="Proteomes" id="UP000327167">
    <property type="component" value="Unassembled WGS sequence"/>
</dbReference>
<evidence type="ECO:0000313" key="3">
    <source>
        <dbReference type="Proteomes" id="UP000327167"/>
    </source>
</evidence>
<organism evidence="2 3">
    <name type="scientific">Pseudomonas fluorescens</name>
    <dbReference type="NCBI Taxonomy" id="294"/>
    <lineage>
        <taxon>Bacteria</taxon>
        <taxon>Pseudomonadati</taxon>
        <taxon>Pseudomonadota</taxon>
        <taxon>Gammaproteobacteria</taxon>
        <taxon>Pseudomonadales</taxon>
        <taxon>Pseudomonadaceae</taxon>
        <taxon>Pseudomonas</taxon>
    </lineage>
</organism>
<accession>A0A5E6UF93</accession>
<keyword evidence="1" id="KW-1133">Transmembrane helix</keyword>
<reference evidence="2 3" key="1">
    <citation type="submission" date="2019-09" db="EMBL/GenBank/DDBJ databases">
        <authorList>
            <person name="Chandra G."/>
            <person name="Truman W A."/>
        </authorList>
    </citation>
    <scope>NUCLEOTIDE SEQUENCE [LARGE SCALE GENOMIC DNA]</scope>
    <source>
        <strain evidence="2">PS655</strain>
    </source>
</reference>
<sequence>MKEMVQQKDLQAYLKGLAAASMLVVSISTPVFEIASTVQSSFEMAHLAETRREFFGDGPYMIESKDSDGWKERSWPDPTIARYAAVFTIQVKLARRAILIGGYDSLMSSLKDYEYLEQSTPKENGGIGRLLVKQPSDPVELMRLREILHQYAIGFVIDDGSGFIHPGNYFMGNGLHSEISAHFKTGGKR</sequence>
<keyword evidence="1" id="KW-0472">Membrane</keyword>
<protein>
    <submittedName>
        <fullName evidence="2">Uncharacterized protein</fullName>
    </submittedName>
</protein>
<feature type="transmembrane region" description="Helical" evidence="1">
    <location>
        <begin position="12"/>
        <end position="32"/>
    </location>
</feature>
<proteinExistence type="predicted"/>
<name>A0A5E6UF93_PSEFL</name>
<evidence type="ECO:0000313" key="2">
    <source>
        <dbReference type="EMBL" id="VVM98698.1"/>
    </source>
</evidence>
<keyword evidence="1" id="KW-0812">Transmembrane</keyword>
<gene>
    <name evidence="2" type="ORF">PS655_03216</name>
</gene>
<dbReference type="EMBL" id="CABVHJ010000009">
    <property type="protein sequence ID" value="VVM98698.1"/>
    <property type="molecule type" value="Genomic_DNA"/>
</dbReference>
<dbReference type="AlphaFoldDB" id="A0A5E6UF93"/>
<dbReference type="RefSeq" id="WP_150651041.1">
    <property type="nucleotide sequence ID" value="NZ_CABVHJ010000009.1"/>
</dbReference>
<evidence type="ECO:0000256" key="1">
    <source>
        <dbReference type="SAM" id="Phobius"/>
    </source>
</evidence>